<sequence>MERDHYAAQWHQLSADVVALGERLYSISLSSDTPETAELAAQECAAVNA</sequence>
<proteinExistence type="predicted"/>
<dbReference type="Proteomes" id="UP000035740">
    <property type="component" value="Unassembled WGS sequence"/>
</dbReference>
<name>A0A0J7YPX2_BETVV</name>
<accession>A0A0J7YPX2</accession>
<feature type="non-terminal residue" evidence="1">
    <location>
        <position position="49"/>
    </location>
</feature>
<evidence type="ECO:0000313" key="2">
    <source>
        <dbReference type="Proteomes" id="UP000035740"/>
    </source>
</evidence>
<reference evidence="1 2" key="1">
    <citation type="journal article" date="2014" name="Nature">
        <title>The genome of the recently domesticated crop plant sugar beet (Beta vulgaris).</title>
        <authorList>
            <person name="Dohm J.C."/>
            <person name="Minoche A.E."/>
            <person name="Holtgrawe D."/>
            <person name="Capella-Gutierrez S."/>
            <person name="Zakrzewski F."/>
            <person name="Tafer H."/>
            <person name="Rupp O."/>
            <person name="Sorensen T.R."/>
            <person name="Stracke R."/>
            <person name="Reinhardt R."/>
            <person name="Goesmann A."/>
            <person name="Kraft T."/>
            <person name="Schulz B."/>
            <person name="Stadler P.F."/>
            <person name="Schmidt T."/>
            <person name="Gabaldon T."/>
            <person name="Lehrach H."/>
            <person name="Weisshaar B."/>
            <person name="Himmelbauer H."/>
        </authorList>
    </citation>
    <scope>NUCLEOTIDE SEQUENCE [LARGE SCALE GENOMIC DNA]</scope>
    <source>
        <tissue evidence="1">Taproot</tissue>
    </source>
</reference>
<dbReference type="Gramene" id="KMS65208">
    <property type="protein sequence ID" value="KMS65208"/>
    <property type="gene ID" value="BVRB_038310"/>
</dbReference>
<protein>
    <submittedName>
        <fullName evidence="1">Uncharacterized protein</fullName>
    </submittedName>
</protein>
<dbReference type="EMBL" id="KQ112759">
    <property type="protein sequence ID" value="KMS65208.1"/>
    <property type="molecule type" value="Genomic_DNA"/>
</dbReference>
<keyword evidence="2" id="KW-1185">Reference proteome</keyword>
<gene>
    <name evidence="1" type="ORF">BVRB_038310</name>
</gene>
<dbReference type="AlphaFoldDB" id="A0A0J7YPX2"/>
<evidence type="ECO:0000313" key="1">
    <source>
        <dbReference type="EMBL" id="KMS65208.1"/>
    </source>
</evidence>
<organism evidence="1 2">
    <name type="scientific">Beta vulgaris subsp. vulgaris</name>
    <name type="common">Beet</name>
    <dbReference type="NCBI Taxonomy" id="3555"/>
    <lineage>
        <taxon>Eukaryota</taxon>
        <taxon>Viridiplantae</taxon>
        <taxon>Streptophyta</taxon>
        <taxon>Embryophyta</taxon>
        <taxon>Tracheophyta</taxon>
        <taxon>Spermatophyta</taxon>
        <taxon>Magnoliopsida</taxon>
        <taxon>eudicotyledons</taxon>
        <taxon>Gunneridae</taxon>
        <taxon>Pentapetalae</taxon>
        <taxon>Caryophyllales</taxon>
        <taxon>Chenopodiaceae</taxon>
        <taxon>Betoideae</taxon>
        <taxon>Beta</taxon>
    </lineage>
</organism>